<dbReference type="InterPro" id="IPR051358">
    <property type="entry name" value="TF_AMS/ICE1/BHLH6-like"/>
</dbReference>
<sequence length="268" mass="30392">MLHPDFLHPKKISLPTFHAHTMENISDEYTHYLETIDFLQDEELQRYLDEAISTHNDSSSHDGTQSSLMANKNIVSERNRRKKLNERLYALRSVVPNITKMHKESIVKDAIDYIQKLHEEERKLQAEISDWGSAGTSSKSTISESDHDDTFSSNPKRITIESFYDSGGSRSSPIEVLELRVSSMGEKTVVISLTCSKRTNTMVKLCEMFESLNLEILSANITSFSDRVLKTVFIQADETEKDILKIKIETAIAALNAPNYANSDSMLI</sequence>
<organism evidence="7 8">
    <name type="scientific">Fraxinus pennsylvanica</name>
    <dbReference type="NCBI Taxonomy" id="56036"/>
    <lineage>
        <taxon>Eukaryota</taxon>
        <taxon>Viridiplantae</taxon>
        <taxon>Streptophyta</taxon>
        <taxon>Embryophyta</taxon>
        <taxon>Tracheophyta</taxon>
        <taxon>Spermatophyta</taxon>
        <taxon>Magnoliopsida</taxon>
        <taxon>eudicotyledons</taxon>
        <taxon>Gunneridae</taxon>
        <taxon>Pentapetalae</taxon>
        <taxon>asterids</taxon>
        <taxon>lamiids</taxon>
        <taxon>Lamiales</taxon>
        <taxon>Oleaceae</taxon>
        <taxon>Oleeae</taxon>
        <taxon>Fraxinus</taxon>
    </lineage>
</organism>
<dbReference type="GO" id="GO:0003700">
    <property type="term" value="F:DNA-binding transcription factor activity"/>
    <property type="evidence" value="ECO:0007669"/>
    <property type="project" value="TreeGrafter"/>
</dbReference>
<evidence type="ECO:0000256" key="3">
    <source>
        <dbReference type="ARBA" id="ARBA00023163"/>
    </source>
</evidence>
<comment type="subcellular location">
    <subcellularLocation>
        <location evidence="1">Nucleus</location>
    </subcellularLocation>
</comment>
<feature type="region of interest" description="Disordered" evidence="5">
    <location>
        <begin position="129"/>
        <end position="152"/>
    </location>
</feature>
<dbReference type="GO" id="GO:0043565">
    <property type="term" value="F:sequence-specific DNA binding"/>
    <property type="evidence" value="ECO:0007669"/>
    <property type="project" value="TreeGrafter"/>
</dbReference>
<evidence type="ECO:0000313" key="8">
    <source>
        <dbReference type="Proteomes" id="UP000834106"/>
    </source>
</evidence>
<accession>A0AAD2E9L5</accession>
<evidence type="ECO:0000256" key="4">
    <source>
        <dbReference type="ARBA" id="ARBA00023242"/>
    </source>
</evidence>
<dbReference type="PANTHER" id="PTHR31945">
    <property type="entry name" value="TRANSCRIPTION FACTOR SCREAM2-RELATED"/>
    <property type="match status" value="1"/>
</dbReference>
<dbReference type="PANTHER" id="PTHR31945:SF26">
    <property type="entry name" value="TRANSCRIPTION FACTOR BHLH35"/>
    <property type="match status" value="1"/>
</dbReference>
<evidence type="ECO:0000256" key="5">
    <source>
        <dbReference type="SAM" id="MobiDB-lite"/>
    </source>
</evidence>
<feature type="compositionally biased region" description="Polar residues" evidence="5">
    <location>
        <begin position="54"/>
        <end position="76"/>
    </location>
</feature>
<dbReference type="PROSITE" id="PS50888">
    <property type="entry name" value="BHLH"/>
    <property type="match status" value="1"/>
</dbReference>
<dbReference type="SMART" id="SM00353">
    <property type="entry name" value="HLH"/>
    <property type="match status" value="1"/>
</dbReference>
<dbReference type="InterPro" id="IPR054502">
    <property type="entry name" value="bHLH-TF_ACT-like_plant"/>
</dbReference>
<dbReference type="SUPFAM" id="SSF47459">
    <property type="entry name" value="HLH, helix-loop-helix DNA-binding domain"/>
    <property type="match status" value="1"/>
</dbReference>
<dbReference type="GO" id="GO:0005634">
    <property type="term" value="C:nucleus"/>
    <property type="evidence" value="ECO:0007669"/>
    <property type="project" value="UniProtKB-SubCell"/>
</dbReference>
<dbReference type="AlphaFoldDB" id="A0AAD2E9L5"/>
<evidence type="ECO:0000313" key="7">
    <source>
        <dbReference type="EMBL" id="CAI9779831.1"/>
    </source>
</evidence>
<dbReference type="Pfam" id="PF22754">
    <property type="entry name" value="bHLH-TF_ACT-like_plant"/>
    <property type="match status" value="1"/>
</dbReference>
<evidence type="ECO:0000259" key="6">
    <source>
        <dbReference type="PROSITE" id="PS50888"/>
    </source>
</evidence>
<keyword evidence="3" id="KW-0804">Transcription</keyword>
<evidence type="ECO:0000256" key="1">
    <source>
        <dbReference type="ARBA" id="ARBA00004123"/>
    </source>
</evidence>
<proteinExistence type="predicted"/>
<gene>
    <name evidence="7" type="ORF">FPE_LOCUS27261</name>
</gene>
<feature type="compositionally biased region" description="Polar residues" evidence="5">
    <location>
        <begin position="134"/>
        <end position="143"/>
    </location>
</feature>
<dbReference type="GO" id="GO:0046983">
    <property type="term" value="F:protein dimerization activity"/>
    <property type="evidence" value="ECO:0007669"/>
    <property type="project" value="InterPro"/>
</dbReference>
<evidence type="ECO:0000256" key="2">
    <source>
        <dbReference type="ARBA" id="ARBA00023015"/>
    </source>
</evidence>
<dbReference type="Gene3D" id="4.10.280.10">
    <property type="entry name" value="Helix-loop-helix DNA-binding domain"/>
    <property type="match status" value="1"/>
</dbReference>
<dbReference type="InterPro" id="IPR011598">
    <property type="entry name" value="bHLH_dom"/>
</dbReference>
<feature type="region of interest" description="Disordered" evidence="5">
    <location>
        <begin position="54"/>
        <end position="77"/>
    </location>
</feature>
<protein>
    <recommendedName>
        <fullName evidence="6">BHLH domain-containing protein</fullName>
    </recommendedName>
</protein>
<dbReference type="Pfam" id="PF00010">
    <property type="entry name" value="HLH"/>
    <property type="match status" value="1"/>
</dbReference>
<name>A0AAD2E9L5_9LAMI</name>
<keyword evidence="2" id="KW-0805">Transcription regulation</keyword>
<keyword evidence="4" id="KW-0539">Nucleus</keyword>
<feature type="domain" description="BHLH" evidence="6">
    <location>
        <begin position="68"/>
        <end position="117"/>
    </location>
</feature>
<dbReference type="EMBL" id="OU503052">
    <property type="protein sequence ID" value="CAI9779831.1"/>
    <property type="molecule type" value="Genomic_DNA"/>
</dbReference>
<dbReference type="InterPro" id="IPR036638">
    <property type="entry name" value="HLH_DNA-bd_sf"/>
</dbReference>
<dbReference type="Proteomes" id="UP000834106">
    <property type="component" value="Chromosome 17"/>
</dbReference>
<reference evidence="7" key="1">
    <citation type="submission" date="2023-05" db="EMBL/GenBank/DDBJ databases">
        <authorList>
            <person name="Huff M."/>
        </authorList>
    </citation>
    <scope>NUCLEOTIDE SEQUENCE</scope>
</reference>
<keyword evidence="8" id="KW-1185">Reference proteome</keyword>